<dbReference type="PROSITE" id="PS50929">
    <property type="entry name" value="ABC_TM1F"/>
    <property type="match status" value="1"/>
</dbReference>
<dbReference type="Gene3D" id="1.20.1560.10">
    <property type="entry name" value="ABC transporter type 1, transmembrane domain"/>
    <property type="match status" value="1"/>
</dbReference>
<evidence type="ECO:0000259" key="9">
    <source>
        <dbReference type="PROSITE" id="PS50929"/>
    </source>
</evidence>
<keyword evidence="3" id="KW-0547">Nucleotide-binding</keyword>
<dbReference type="InterPro" id="IPR003593">
    <property type="entry name" value="AAA+_ATPase"/>
</dbReference>
<keyword evidence="11" id="KW-1185">Reference proteome</keyword>
<keyword evidence="6 7" id="KW-0472">Membrane</keyword>
<accession>A0A4S8P223</accession>
<evidence type="ECO:0000259" key="8">
    <source>
        <dbReference type="PROSITE" id="PS50893"/>
    </source>
</evidence>
<dbReference type="InterPro" id="IPR003439">
    <property type="entry name" value="ABC_transporter-like_ATP-bd"/>
</dbReference>
<comment type="subcellular location">
    <subcellularLocation>
        <location evidence="1">Cell membrane</location>
        <topology evidence="1">Multi-pass membrane protein</topology>
    </subcellularLocation>
</comment>
<dbReference type="Gene3D" id="3.40.50.300">
    <property type="entry name" value="P-loop containing nucleotide triphosphate hydrolases"/>
    <property type="match status" value="1"/>
</dbReference>
<dbReference type="Pfam" id="PF00005">
    <property type="entry name" value="ABC_tran"/>
    <property type="match status" value="1"/>
</dbReference>
<proteinExistence type="predicted"/>
<dbReference type="AlphaFoldDB" id="A0A4S8P223"/>
<dbReference type="GO" id="GO:0005886">
    <property type="term" value="C:plasma membrane"/>
    <property type="evidence" value="ECO:0007669"/>
    <property type="project" value="UniProtKB-SubCell"/>
</dbReference>
<dbReference type="InterPro" id="IPR036640">
    <property type="entry name" value="ABC1_TM_sf"/>
</dbReference>
<dbReference type="InterPro" id="IPR039421">
    <property type="entry name" value="Type_1_exporter"/>
</dbReference>
<keyword evidence="5 7" id="KW-1133">Transmembrane helix</keyword>
<evidence type="ECO:0000256" key="7">
    <source>
        <dbReference type="SAM" id="Phobius"/>
    </source>
</evidence>
<evidence type="ECO:0000313" key="11">
    <source>
        <dbReference type="Proteomes" id="UP000305792"/>
    </source>
</evidence>
<protein>
    <submittedName>
        <fullName evidence="10">ABC transporter ATP-binding protein</fullName>
    </submittedName>
</protein>
<dbReference type="Proteomes" id="UP000305792">
    <property type="component" value="Unassembled WGS sequence"/>
</dbReference>
<dbReference type="OrthoDB" id="9806127at2"/>
<evidence type="ECO:0000256" key="6">
    <source>
        <dbReference type="ARBA" id="ARBA00023136"/>
    </source>
</evidence>
<dbReference type="SUPFAM" id="SSF52540">
    <property type="entry name" value="P-loop containing nucleoside triphosphate hydrolases"/>
    <property type="match status" value="1"/>
</dbReference>
<feature type="transmembrane region" description="Helical" evidence="7">
    <location>
        <begin position="251"/>
        <end position="275"/>
    </location>
</feature>
<dbReference type="InterPro" id="IPR011527">
    <property type="entry name" value="ABC1_TM_dom"/>
</dbReference>
<evidence type="ECO:0000313" key="10">
    <source>
        <dbReference type="EMBL" id="THV21684.1"/>
    </source>
</evidence>
<feature type="domain" description="ABC transmembrane type-1" evidence="9">
    <location>
        <begin position="31"/>
        <end position="310"/>
    </location>
</feature>
<feature type="transmembrane region" description="Helical" evidence="7">
    <location>
        <begin position="64"/>
        <end position="92"/>
    </location>
</feature>
<dbReference type="SMART" id="SM00382">
    <property type="entry name" value="AAA"/>
    <property type="match status" value="1"/>
</dbReference>
<dbReference type="PANTHER" id="PTHR43394:SF1">
    <property type="entry name" value="ATP-BINDING CASSETTE SUB-FAMILY B MEMBER 10, MITOCHONDRIAL"/>
    <property type="match status" value="1"/>
</dbReference>
<evidence type="ECO:0000256" key="1">
    <source>
        <dbReference type="ARBA" id="ARBA00004651"/>
    </source>
</evidence>
<feature type="transmembrane region" description="Helical" evidence="7">
    <location>
        <begin position="287"/>
        <end position="312"/>
    </location>
</feature>
<dbReference type="PANTHER" id="PTHR43394">
    <property type="entry name" value="ATP-DEPENDENT PERMEASE MDL1, MITOCHONDRIAL"/>
    <property type="match status" value="1"/>
</dbReference>
<dbReference type="PROSITE" id="PS50893">
    <property type="entry name" value="ABC_TRANSPORTER_2"/>
    <property type="match status" value="1"/>
</dbReference>
<dbReference type="EMBL" id="STGX01000027">
    <property type="protein sequence ID" value="THV21684.1"/>
    <property type="molecule type" value="Genomic_DNA"/>
</dbReference>
<organism evidence="10 11">
    <name type="scientific">Glycomyces paridis</name>
    <dbReference type="NCBI Taxonomy" id="2126555"/>
    <lineage>
        <taxon>Bacteria</taxon>
        <taxon>Bacillati</taxon>
        <taxon>Actinomycetota</taxon>
        <taxon>Actinomycetes</taxon>
        <taxon>Glycomycetales</taxon>
        <taxon>Glycomycetaceae</taxon>
        <taxon>Glycomyces</taxon>
    </lineage>
</organism>
<evidence type="ECO:0000256" key="4">
    <source>
        <dbReference type="ARBA" id="ARBA00022840"/>
    </source>
</evidence>
<dbReference type="GO" id="GO:0016887">
    <property type="term" value="F:ATP hydrolysis activity"/>
    <property type="evidence" value="ECO:0007669"/>
    <property type="project" value="InterPro"/>
</dbReference>
<evidence type="ECO:0000256" key="5">
    <source>
        <dbReference type="ARBA" id="ARBA00022989"/>
    </source>
</evidence>
<feature type="domain" description="ABC transporter" evidence="8">
    <location>
        <begin position="345"/>
        <end position="591"/>
    </location>
</feature>
<reference evidence="10 11" key="1">
    <citation type="journal article" date="2018" name="Int. J. Syst. Evol. Microbiol.">
        <title>Glycomyces paridis sp. nov., isolated from the medicinal plant Paris polyphylla.</title>
        <authorList>
            <person name="Fang X.M."/>
            <person name="Bai J.L."/>
            <person name="Su J."/>
            <person name="Zhao L.L."/>
            <person name="Liu H.Y."/>
            <person name="Ma B.P."/>
            <person name="Zhang Y.Q."/>
            <person name="Yu L.Y."/>
        </authorList>
    </citation>
    <scope>NUCLEOTIDE SEQUENCE [LARGE SCALE GENOMIC DNA]</scope>
    <source>
        <strain evidence="10 11">CPCC 204357</strain>
    </source>
</reference>
<dbReference type="RefSeq" id="WP_136532413.1">
    <property type="nucleotide sequence ID" value="NZ_STGX01000027.1"/>
</dbReference>
<gene>
    <name evidence="10" type="ORF">E9998_24700</name>
</gene>
<dbReference type="SUPFAM" id="SSF90123">
    <property type="entry name" value="ABC transporter transmembrane region"/>
    <property type="match status" value="1"/>
</dbReference>
<evidence type="ECO:0000256" key="2">
    <source>
        <dbReference type="ARBA" id="ARBA00022692"/>
    </source>
</evidence>
<name>A0A4S8P223_9ACTN</name>
<evidence type="ECO:0000256" key="3">
    <source>
        <dbReference type="ARBA" id="ARBA00022741"/>
    </source>
</evidence>
<keyword evidence="4 10" id="KW-0067">ATP-binding</keyword>
<feature type="transmembrane region" description="Helical" evidence="7">
    <location>
        <begin position="31"/>
        <end position="52"/>
    </location>
</feature>
<dbReference type="GO" id="GO:0005524">
    <property type="term" value="F:ATP binding"/>
    <property type="evidence" value="ECO:0007669"/>
    <property type="project" value="UniProtKB-KW"/>
</dbReference>
<keyword evidence="2 7" id="KW-0812">Transmembrane</keyword>
<dbReference type="GO" id="GO:0015421">
    <property type="term" value="F:ABC-type oligopeptide transporter activity"/>
    <property type="evidence" value="ECO:0007669"/>
    <property type="project" value="TreeGrafter"/>
</dbReference>
<dbReference type="InterPro" id="IPR027417">
    <property type="entry name" value="P-loop_NTPase"/>
</dbReference>
<sequence>MSDRIASWWRGLRSGLAIGFKAHPKATITQLCLGALEGVMVPFAVYLTKVMIDAVQAGDDRAAYLAAAGLGLGIAVIWASVFVYIRMVFLVLDHTNRAADREIMVLMGTPPGLDHHERAAQLDEVQRIREDRWLLSGGVNWLIQWFRALVTIAVGGALLAQIHPLLLLFPASALVAMVISKRSTDIEVKVMEETSAPERRRRHLFEVATLAESGKELRIFGSAAEIARRHAEAGRAVADERNRGQWRSARVATFDAVLTAAGMAVGIGAVLYLAIRGQATAGDVVLLVGLVGMIGGNAGAVAVHSMFLLRLGTLGRRIARLRSYADESGGPAEPADVPERLADGIALDGVSFAYPESDRPSLDDVTLTLPAGKVVALVGENGAGKTTLVKLLSRFYKPTAGEITVDGQGLDAFAVDAWRERIGATFQDFARFEFTARETVGIGDLKGGYDDVSVRAAMTRAGAEDVIEDLPAGLDTRLGARWDDGTDLSGGQWQKLAIGRGRMRGEPLLVVFDEPTAALDPQTEHALFERFAEEVHAGRARGTVTVLVSHRFSTVSMADLIVVLEEGRVAESGTHEELMARGGAYAELYTLQSSAYR</sequence>
<comment type="caution">
    <text evidence="10">The sequence shown here is derived from an EMBL/GenBank/DDBJ whole genome shotgun (WGS) entry which is preliminary data.</text>
</comment>